<name>A0A058Z6C0_FONAL</name>
<evidence type="ECO:0000313" key="5">
    <source>
        <dbReference type="Proteomes" id="UP000030693"/>
    </source>
</evidence>
<dbReference type="AlphaFoldDB" id="A0A058Z6C0"/>
<dbReference type="SUPFAM" id="SSF57845">
    <property type="entry name" value="B-box zinc-binding domain"/>
    <property type="match status" value="1"/>
</dbReference>
<dbReference type="EMBL" id="KB932206">
    <property type="protein sequence ID" value="KCV69671.1"/>
    <property type="molecule type" value="Genomic_DNA"/>
</dbReference>
<organism evidence="4">
    <name type="scientific">Fonticula alba</name>
    <name type="common">Slime mold</name>
    <dbReference type="NCBI Taxonomy" id="691883"/>
    <lineage>
        <taxon>Eukaryota</taxon>
        <taxon>Rotosphaerida</taxon>
        <taxon>Fonticulaceae</taxon>
        <taxon>Fonticula</taxon>
    </lineage>
</organism>
<keyword evidence="1" id="KW-0479">Metal-binding</keyword>
<evidence type="ECO:0000313" key="4">
    <source>
        <dbReference type="EMBL" id="KCV69671.1"/>
    </source>
</evidence>
<dbReference type="GeneID" id="20528805"/>
<accession>A0A058Z6C0</accession>
<keyword evidence="1" id="KW-0862">Zinc</keyword>
<sequence length="918" mass="95665">MAHLFDPTSTITQLELHTVLDKPIREDLLDGTQPSDPPSLLAEAMYDLQAKLQLATPGTIVPRRAWACQPGPKFLRRWAAHLEAGPGADPPSEVSRVWVDLSMADQGRCVSPSLALPHGALPVDVAVNAHKVFNDWLRPRLGGDTSQQPGAGGSVAHNDGGLQVRFGNLRDWIVQPAPGPAPGTDAPAIAQPPRRFMWCDAALGRAFHESDLQRARNLDTLPAGYGSFVRQVSEGSYDFLVKDSSRVRPLLIVELFLAPQNETAGMPVCSHCFDIIEANLGAEPEALAGVCHVCAQQSAGPNGRILNFLGRIRPGAGSERVVGAGGGSGPATGESARFPQDSLRLHVQPGDPHFAHCVKHPQERVEHYCIPCQEPVCRFCRLGAPDARFAMDTGDSRPDTHAESHSSAGHQLVKLQSLYADVIRQAKKLELDFAERRDILALARARIANRRQSVVSNIDFVRSSLESIYQATMRQLDEHRTQKMRQLDEEEVEVSRFLSELDSLDRHLAYQRLGYDSCGVLQNWPVHRQLLARVHARPLSATIQKIAGKNVEHLAPGSGSGSGSGPVPPGASSVQADLRLEGTVKVVVDSRVAAQHSSDEPSGISLPAGPGPLALPGDPGMPGPEPGLGPGPPSAGARQRRGPLPGAEPLALDMSGSLVPSRQVTSLAGLAGLFGGPDASAEHASLPSPAPSLASGGSSIFSVETDASAGSRLSCISLASVSSVASGMSIGSAGGGGGSGTPGRVTNLASLAASSHSTSTSAWTPSVVECPSRKGGAANGGGKIRRILDGLRSVASPGAAMAVAASRDATEPRTPPSAAARPASGSAAPADHGSSALGHPSPRPDVGAPGRGHAPGTPASATKRSRVAGDLDSGARGVPAPDPGLAFHSAAELDDVRVSDLFFGSLNPVRKGAERYNI</sequence>
<protein>
    <recommendedName>
        <fullName evidence="3">B box-type domain-containing protein</fullName>
    </recommendedName>
</protein>
<feature type="domain" description="B box-type" evidence="3">
    <location>
        <begin position="357"/>
        <end position="415"/>
    </location>
</feature>
<evidence type="ECO:0000256" key="2">
    <source>
        <dbReference type="SAM" id="MobiDB-lite"/>
    </source>
</evidence>
<reference evidence="4" key="1">
    <citation type="submission" date="2013-04" db="EMBL/GenBank/DDBJ databases">
        <title>The Genome Sequence of Fonticula alba ATCC 38817.</title>
        <authorList>
            <consortium name="The Broad Institute Genomics Platform"/>
            <person name="Russ C."/>
            <person name="Cuomo C."/>
            <person name="Burger G."/>
            <person name="Gray M.W."/>
            <person name="Holland P.W.H."/>
            <person name="King N."/>
            <person name="Lang F.B.F."/>
            <person name="Roger A.J."/>
            <person name="Ruiz-Trillo I."/>
            <person name="Brown M."/>
            <person name="Walker B."/>
            <person name="Young S."/>
            <person name="Zeng Q."/>
            <person name="Gargeya S."/>
            <person name="Fitzgerald M."/>
            <person name="Haas B."/>
            <person name="Abouelleil A."/>
            <person name="Allen A.W."/>
            <person name="Alvarado L."/>
            <person name="Arachchi H.M."/>
            <person name="Berlin A.M."/>
            <person name="Chapman S.B."/>
            <person name="Gainer-Dewar J."/>
            <person name="Goldberg J."/>
            <person name="Griggs A."/>
            <person name="Gujja S."/>
            <person name="Hansen M."/>
            <person name="Howarth C."/>
            <person name="Imamovic A."/>
            <person name="Ireland A."/>
            <person name="Larimer J."/>
            <person name="McCowan C."/>
            <person name="Murphy C."/>
            <person name="Pearson M."/>
            <person name="Poon T.W."/>
            <person name="Priest M."/>
            <person name="Roberts A."/>
            <person name="Saif S."/>
            <person name="Shea T."/>
            <person name="Sisk P."/>
            <person name="Sykes S."/>
            <person name="Wortman J."/>
            <person name="Nusbaum C."/>
            <person name="Birren B."/>
        </authorList>
    </citation>
    <scope>NUCLEOTIDE SEQUENCE [LARGE SCALE GENOMIC DNA]</scope>
    <source>
        <strain evidence="4">ATCC 38817</strain>
    </source>
</reference>
<dbReference type="RefSeq" id="XP_009496236.1">
    <property type="nucleotide sequence ID" value="XM_009497961.1"/>
</dbReference>
<feature type="compositionally biased region" description="Low complexity" evidence="2">
    <location>
        <begin position="816"/>
        <end position="830"/>
    </location>
</feature>
<gene>
    <name evidence="4" type="ORF">H696_04080</name>
</gene>
<dbReference type="Gene3D" id="3.30.160.60">
    <property type="entry name" value="Classic Zinc Finger"/>
    <property type="match status" value="1"/>
</dbReference>
<feature type="region of interest" description="Disordered" evidence="2">
    <location>
        <begin position="594"/>
        <end position="650"/>
    </location>
</feature>
<feature type="compositionally biased region" description="Low complexity" evidence="2">
    <location>
        <begin position="601"/>
        <end position="618"/>
    </location>
</feature>
<feature type="compositionally biased region" description="Pro residues" evidence="2">
    <location>
        <begin position="619"/>
        <end position="633"/>
    </location>
</feature>
<dbReference type="PROSITE" id="PS50119">
    <property type="entry name" value="ZF_BBOX"/>
    <property type="match status" value="1"/>
</dbReference>
<keyword evidence="5" id="KW-1185">Reference proteome</keyword>
<evidence type="ECO:0000256" key="1">
    <source>
        <dbReference type="PROSITE-ProRule" id="PRU00024"/>
    </source>
</evidence>
<feature type="region of interest" description="Disordered" evidence="2">
    <location>
        <begin position="552"/>
        <end position="573"/>
    </location>
</feature>
<keyword evidence="1" id="KW-0863">Zinc-finger</keyword>
<dbReference type="InterPro" id="IPR000315">
    <property type="entry name" value="Znf_B-box"/>
</dbReference>
<evidence type="ECO:0000259" key="3">
    <source>
        <dbReference type="PROSITE" id="PS50119"/>
    </source>
</evidence>
<feature type="region of interest" description="Disordered" evidence="2">
    <location>
        <begin position="802"/>
        <end position="883"/>
    </location>
</feature>
<dbReference type="Proteomes" id="UP000030693">
    <property type="component" value="Unassembled WGS sequence"/>
</dbReference>
<dbReference type="GO" id="GO:0008270">
    <property type="term" value="F:zinc ion binding"/>
    <property type="evidence" value="ECO:0007669"/>
    <property type="project" value="UniProtKB-KW"/>
</dbReference>
<proteinExistence type="predicted"/>